<feature type="domain" description="3-octaprenyl-4-hydroxybenzoate carboxy-lyase-like C-terminal" evidence="4">
    <location>
        <begin position="334"/>
        <end position="467"/>
    </location>
</feature>
<evidence type="ECO:0000313" key="5">
    <source>
        <dbReference type="EMBL" id="SDM11815.1"/>
    </source>
</evidence>
<dbReference type="Pfam" id="PF20696">
    <property type="entry name" value="UbiD_C"/>
    <property type="match status" value="1"/>
</dbReference>
<protein>
    <submittedName>
        <fullName evidence="5">4-hydroxy-3-polyprenylbenzoate decarboxylase</fullName>
    </submittedName>
</protein>
<dbReference type="InterPro" id="IPR048304">
    <property type="entry name" value="UbiD_Rift_dom"/>
</dbReference>
<dbReference type="RefSeq" id="WP_091216372.1">
    <property type="nucleotide sequence ID" value="NZ_FNHE01000003.1"/>
</dbReference>
<comment type="similarity">
    <text evidence="1">Belongs to the UbiD family.</text>
</comment>
<dbReference type="InterPro" id="IPR049383">
    <property type="entry name" value="UbiD-like_N"/>
</dbReference>
<evidence type="ECO:0000259" key="3">
    <source>
        <dbReference type="Pfam" id="PF20695"/>
    </source>
</evidence>
<dbReference type="GO" id="GO:0016831">
    <property type="term" value="F:carboxy-lyase activity"/>
    <property type="evidence" value="ECO:0007669"/>
    <property type="project" value="InterPro"/>
</dbReference>
<evidence type="ECO:0000259" key="4">
    <source>
        <dbReference type="Pfam" id="PF20696"/>
    </source>
</evidence>
<dbReference type="Pfam" id="PF20695">
    <property type="entry name" value="UbiD_N"/>
    <property type="match status" value="1"/>
</dbReference>
<dbReference type="GO" id="GO:0005737">
    <property type="term" value="C:cytoplasm"/>
    <property type="evidence" value="ECO:0007669"/>
    <property type="project" value="TreeGrafter"/>
</dbReference>
<name>A0A1G9QNF2_9ACTN</name>
<reference evidence="6" key="1">
    <citation type="submission" date="2016-10" db="EMBL/GenBank/DDBJ databases">
        <authorList>
            <person name="Varghese N."/>
            <person name="Submissions S."/>
        </authorList>
    </citation>
    <scope>NUCLEOTIDE SEQUENCE [LARGE SCALE GENOMIC DNA]</scope>
    <source>
        <strain evidence="6">DSM 45419</strain>
    </source>
</reference>
<evidence type="ECO:0000259" key="2">
    <source>
        <dbReference type="Pfam" id="PF01977"/>
    </source>
</evidence>
<dbReference type="STRING" id="1137991.SAMN05660642_01728"/>
<dbReference type="EMBL" id="FNHE01000003">
    <property type="protein sequence ID" value="SDM11815.1"/>
    <property type="molecule type" value="Genomic_DNA"/>
</dbReference>
<dbReference type="PANTHER" id="PTHR30108">
    <property type="entry name" value="3-OCTAPRENYL-4-HYDROXYBENZOATE CARBOXY-LYASE-RELATED"/>
    <property type="match status" value="1"/>
</dbReference>
<dbReference type="SUPFAM" id="SSF143968">
    <property type="entry name" value="UbiD C-terminal domain-like"/>
    <property type="match status" value="1"/>
</dbReference>
<dbReference type="Pfam" id="PF01977">
    <property type="entry name" value="UbiD"/>
    <property type="match status" value="1"/>
</dbReference>
<evidence type="ECO:0000256" key="1">
    <source>
        <dbReference type="ARBA" id="ARBA00010021"/>
    </source>
</evidence>
<dbReference type="InterPro" id="IPR002830">
    <property type="entry name" value="UbiD"/>
</dbReference>
<dbReference type="InterPro" id="IPR049381">
    <property type="entry name" value="UbiD-like_C"/>
</dbReference>
<sequence>MTGSTTPAPKAAVRDLREAIELLKAHDGQFVSTAVEVDPEAELAGVYKKVGAGGTVQRPTRVGPAMLFENVKGYDIPVIVGVLASRKRIALFMDADEEFLGRHMLDAMQHATDPVLVDSAPCQEVVQLADEPDFDLRTLLPAPTNTPEDAGPYFCMAVLRGTDPETGQHDVTIHRLCVQGRDEISVFMQTGRHIGFMYEKYDAMDEPMPITISMGISPVEYMAISFEPPSTPYGFDELEFAGGLKGSPVELIKAKTVDEAALASAEIVIEGEIQPKRRVAEDQHTNTGFAMPEFPGYDGVANPSLPIIKVKAVTTRTNPILQTLVGPGEEHVSLAGIPTEGSLTQALDDALPGLVTNVYSHSAGGGKYVGILQIHKRDHNDQGRERQAALVAFGAFPEMKHVILVDDDVDIFDTDDVLWAMTTRFQAERSVIPIPGVRCHPLDPSADPEFLWTNPDHGISTKVIFDCTVPWSLRDRFIRAPFQDVDVTRFLPDWAGD</sequence>
<organism evidence="5 6">
    <name type="scientific">Geodermatophilus siccatus</name>
    <dbReference type="NCBI Taxonomy" id="1137991"/>
    <lineage>
        <taxon>Bacteria</taxon>
        <taxon>Bacillati</taxon>
        <taxon>Actinomycetota</taxon>
        <taxon>Actinomycetes</taxon>
        <taxon>Geodermatophilales</taxon>
        <taxon>Geodermatophilaceae</taxon>
        <taxon>Geodermatophilus</taxon>
    </lineage>
</organism>
<dbReference type="Gene3D" id="3.40.1670.10">
    <property type="entry name" value="UbiD C-terminal domain-like"/>
    <property type="match status" value="1"/>
</dbReference>
<dbReference type="AlphaFoldDB" id="A0A1G9QNF2"/>
<feature type="domain" description="3-octaprenyl-4-hydroxybenzoate carboxy-lyase-like Rift-related" evidence="2">
    <location>
        <begin position="118"/>
        <end position="326"/>
    </location>
</feature>
<gene>
    <name evidence="5" type="ORF">SAMN05660642_01728</name>
</gene>
<dbReference type="SUPFAM" id="SSF50475">
    <property type="entry name" value="FMN-binding split barrel"/>
    <property type="match status" value="1"/>
</dbReference>
<feature type="domain" description="3-octaprenyl-4-hydroxybenzoate carboxy-lyase-like N-terminal" evidence="3">
    <location>
        <begin position="26"/>
        <end position="107"/>
    </location>
</feature>
<proteinExistence type="inferred from homology"/>
<dbReference type="OrthoDB" id="9809841at2"/>
<dbReference type="PANTHER" id="PTHR30108:SF21">
    <property type="entry name" value="4-HYDROXYBENZOATE DECARBOXYLASE"/>
    <property type="match status" value="1"/>
</dbReference>
<accession>A0A1G9QNF2</accession>
<dbReference type="Proteomes" id="UP000198680">
    <property type="component" value="Unassembled WGS sequence"/>
</dbReference>
<evidence type="ECO:0000313" key="6">
    <source>
        <dbReference type="Proteomes" id="UP000198680"/>
    </source>
</evidence>
<keyword evidence="6" id="KW-1185">Reference proteome</keyword>